<evidence type="ECO:0000313" key="1">
    <source>
        <dbReference type="EMBL" id="PPJ54999.1"/>
    </source>
</evidence>
<protein>
    <recommendedName>
        <fullName evidence="3">BTB domain-containing protein</fullName>
    </recommendedName>
</protein>
<organism evidence="1 2">
    <name type="scientific">Cercospora berteroae</name>
    <dbReference type="NCBI Taxonomy" id="357750"/>
    <lineage>
        <taxon>Eukaryota</taxon>
        <taxon>Fungi</taxon>
        <taxon>Dikarya</taxon>
        <taxon>Ascomycota</taxon>
        <taxon>Pezizomycotina</taxon>
        <taxon>Dothideomycetes</taxon>
        <taxon>Dothideomycetidae</taxon>
        <taxon>Mycosphaerellales</taxon>
        <taxon>Mycosphaerellaceae</taxon>
        <taxon>Cercospora</taxon>
    </lineage>
</organism>
<dbReference type="Proteomes" id="UP000237631">
    <property type="component" value="Unassembled WGS sequence"/>
</dbReference>
<dbReference type="AlphaFoldDB" id="A0A2S6C5I9"/>
<evidence type="ECO:0000313" key="2">
    <source>
        <dbReference type="Proteomes" id="UP000237631"/>
    </source>
</evidence>
<dbReference type="EMBL" id="PNEN01000550">
    <property type="protein sequence ID" value="PPJ54999.1"/>
    <property type="molecule type" value="Genomic_DNA"/>
</dbReference>
<dbReference type="OrthoDB" id="3912774at2759"/>
<gene>
    <name evidence="1" type="ORF">CBER1_05652</name>
</gene>
<evidence type="ECO:0008006" key="3">
    <source>
        <dbReference type="Google" id="ProtNLM"/>
    </source>
</evidence>
<keyword evidence="2" id="KW-1185">Reference proteome</keyword>
<reference evidence="2" key="1">
    <citation type="journal article" date="2017" name="bioRxiv">
        <title>Conservation of a gene cluster reveals novel cercosporin biosynthetic mechanisms and extends production to the genus Colletotrichum.</title>
        <authorList>
            <person name="de Jonge R."/>
            <person name="Ebert M.K."/>
            <person name="Huitt-Roehl C.R."/>
            <person name="Pal P."/>
            <person name="Suttle J.C."/>
            <person name="Spanner R.E."/>
            <person name="Neubauer J.D."/>
            <person name="Jurick W.M.II."/>
            <person name="Stott K.A."/>
            <person name="Secor G.A."/>
            <person name="Thomma B.P.H.J."/>
            <person name="Van de Peer Y."/>
            <person name="Townsend C.A."/>
            <person name="Bolton M.D."/>
        </authorList>
    </citation>
    <scope>NUCLEOTIDE SEQUENCE [LARGE SCALE GENOMIC DNA]</scope>
    <source>
        <strain evidence="2">CBS538.71</strain>
    </source>
</reference>
<comment type="caution">
    <text evidence="1">The sequence shown here is derived from an EMBL/GenBank/DDBJ whole genome shotgun (WGS) entry which is preliminary data.</text>
</comment>
<accession>A0A2S6C5I9</accession>
<proteinExistence type="predicted"/>
<name>A0A2S6C5I9_9PEZI</name>
<sequence>MTIRERFLALHARREDMIKVIISSSQVEFDLPREALATTSRIWSRRFGLSQSKRGGATPTPCREYRADNFSLPAFCDYTNWLYSGKILQYSHNGVSYAIDSAARRLVEALGFALKMEAESYQHAALQELFHLGPHLETPEDYADSIFSTMGNIYNPEECGSNPRRAARKWKPHPACWLIVAIVAAKREGPARDPIQYEKIHDKDFIRMFSWWYGCKEGQKMGGCQYPGTLTEALMGV</sequence>